<accession>A0A815MA88</accession>
<feature type="non-terminal residue" evidence="2">
    <location>
        <position position="124"/>
    </location>
</feature>
<proteinExistence type="predicted"/>
<organism evidence="2 4">
    <name type="scientific">Rotaria magnacalcarata</name>
    <dbReference type="NCBI Taxonomy" id="392030"/>
    <lineage>
        <taxon>Eukaryota</taxon>
        <taxon>Metazoa</taxon>
        <taxon>Spiralia</taxon>
        <taxon>Gnathifera</taxon>
        <taxon>Rotifera</taxon>
        <taxon>Eurotatoria</taxon>
        <taxon>Bdelloidea</taxon>
        <taxon>Philodinida</taxon>
        <taxon>Philodinidae</taxon>
        <taxon>Rotaria</taxon>
    </lineage>
</organism>
<dbReference type="AlphaFoldDB" id="A0A815MA88"/>
<feature type="non-terminal residue" evidence="2">
    <location>
        <position position="1"/>
    </location>
</feature>
<name>A0A815MA88_9BILA</name>
<dbReference type="EMBL" id="CAJOBH010282587">
    <property type="protein sequence ID" value="CAF5172170.1"/>
    <property type="molecule type" value="Genomic_DNA"/>
</dbReference>
<dbReference type="Proteomes" id="UP000681967">
    <property type="component" value="Unassembled WGS sequence"/>
</dbReference>
<feature type="compositionally biased region" description="Acidic residues" evidence="1">
    <location>
        <begin position="81"/>
        <end position="124"/>
    </location>
</feature>
<feature type="region of interest" description="Disordered" evidence="1">
    <location>
        <begin position="76"/>
        <end position="124"/>
    </location>
</feature>
<evidence type="ECO:0000313" key="4">
    <source>
        <dbReference type="Proteomes" id="UP000663855"/>
    </source>
</evidence>
<comment type="caution">
    <text evidence="2">The sequence shown here is derived from an EMBL/GenBank/DDBJ whole genome shotgun (WGS) entry which is preliminary data.</text>
</comment>
<evidence type="ECO:0000313" key="2">
    <source>
        <dbReference type="EMBL" id="CAF1415335.1"/>
    </source>
</evidence>
<reference evidence="2" key="1">
    <citation type="submission" date="2021-02" db="EMBL/GenBank/DDBJ databases">
        <authorList>
            <person name="Nowell W R."/>
        </authorList>
    </citation>
    <scope>NUCLEOTIDE SEQUENCE</scope>
</reference>
<dbReference type="EMBL" id="CAJNOV010010649">
    <property type="protein sequence ID" value="CAF1415335.1"/>
    <property type="molecule type" value="Genomic_DNA"/>
</dbReference>
<evidence type="ECO:0000256" key="1">
    <source>
        <dbReference type="SAM" id="MobiDB-lite"/>
    </source>
</evidence>
<evidence type="ECO:0000313" key="3">
    <source>
        <dbReference type="EMBL" id="CAF5172170.1"/>
    </source>
</evidence>
<dbReference type="Proteomes" id="UP000663855">
    <property type="component" value="Unassembled WGS sequence"/>
</dbReference>
<sequence length="124" mass="14083">ETKSNNIDEDVDFNSDHVEAIILRAYEAAQHMVASVGMSKDLIKRNLFNIEESSQMAQKLLRLNILTESEILILDGRNGEDSDEEDRFNEADDEEDDCAEDDEEEGCTESDDDEDSTEDDDEDD</sequence>
<gene>
    <name evidence="3" type="ORF">BYL167_LOCUS77518</name>
    <name evidence="2" type="ORF">CJN711_LOCUS22720</name>
</gene>
<protein>
    <submittedName>
        <fullName evidence="2">Uncharacterized protein</fullName>
    </submittedName>
</protein>